<proteinExistence type="inferred from homology"/>
<sequence>MIMIFDTIGYAQTAYKTINDMPIQGVGIADNLAQIVIDKSLQPGLQDLAEFSHIYVIFHLHKMSEPALTVIPFLDTKPHGIFATRSPKRPNPIGLSIAEIDHIEDNIIYVKDIDLLDGTPILDIKPYIQAFDNIKNTRDGWYEQGMDPKKTRSDGRFK</sequence>
<keyword evidence="5" id="KW-1185">Reference proteome</keyword>
<dbReference type="InterPro" id="IPR036413">
    <property type="entry name" value="YaeB-like_sf"/>
</dbReference>
<dbReference type="PANTHER" id="PTHR12818">
    <property type="entry name" value="TRNA (ADENINE(37)-N6)-METHYLTRANSFERASE"/>
    <property type="match status" value="1"/>
</dbReference>
<reference evidence="4 5" key="1">
    <citation type="submission" date="2021-01" db="EMBL/GenBank/DDBJ databases">
        <title>Genome sequence of Shewanella schlegeliana JCM 11561.</title>
        <authorList>
            <person name="Zhang H."/>
            <person name="Li C."/>
        </authorList>
    </citation>
    <scope>NUCLEOTIDE SEQUENCE [LARGE SCALE GENOMIC DNA]</scope>
    <source>
        <strain evidence="4 5">JCM 11561</strain>
    </source>
</reference>
<accession>A0ABS1T0M9</accession>
<gene>
    <name evidence="4" type="primary">tsaA</name>
    <name evidence="4" type="ORF">JMA39_14635</name>
</gene>
<comment type="similarity">
    <text evidence="2">Belongs to the tRNA methyltransferase O family.</text>
</comment>
<comment type="caution">
    <text evidence="4">The sequence shown here is derived from an EMBL/GenBank/DDBJ whole genome shotgun (WGS) entry which is preliminary data.</text>
</comment>
<keyword evidence="1" id="KW-0949">S-adenosyl-L-methionine</keyword>
<dbReference type="PROSITE" id="PS51668">
    <property type="entry name" value="TSAA_2"/>
    <property type="match status" value="1"/>
</dbReference>
<dbReference type="CDD" id="cd09281">
    <property type="entry name" value="UPF0066"/>
    <property type="match status" value="1"/>
</dbReference>
<dbReference type="PANTHER" id="PTHR12818:SF0">
    <property type="entry name" value="TRNA (ADENINE(37)-N6)-METHYLTRANSFERASE"/>
    <property type="match status" value="1"/>
</dbReference>
<dbReference type="Proteomes" id="UP000604898">
    <property type="component" value="Unassembled WGS sequence"/>
</dbReference>
<evidence type="ECO:0000256" key="1">
    <source>
        <dbReference type="ARBA" id="ARBA00022691"/>
    </source>
</evidence>
<evidence type="ECO:0000259" key="3">
    <source>
        <dbReference type="PROSITE" id="PS51668"/>
    </source>
</evidence>
<dbReference type="InterPro" id="IPR040372">
    <property type="entry name" value="YaeB-like"/>
</dbReference>
<organism evidence="4 5">
    <name type="scientific">Shewanella schlegeliana</name>
    <dbReference type="NCBI Taxonomy" id="190308"/>
    <lineage>
        <taxon>Bacteria</taxon>
        <taxon>Pseudomonadati</taxon>
        <taxon>Pseudomonadota</taxon>
        <taxon>Gammaproteobacteria</taxon>
        <taxon>Alteromonadales</taxon>
        <taxon>Shewanellaceae</taxon>
        <taxon>Shewanella</taxon>
    </lineage>
</organism>
<dbReference type="InterPro" id="IPR023370">
    <property type="entry name" value="TrmO-like_N"/>
</dbReference>
<dbReference type="SUPFAM" id="SSF118196">
    <property type="entry name" value="YaeB-like"/>
    <property type="match status" value="1"/>
</dbReference>
<protein>
    <submittedName>
        <fullName evidence="4">tRNA (N6-threonylcarbamoyladenosine(37)-N6)-methyltransferase TrmO</fullName>
    </submittedName>
</protein>
<dbReference type="NCBIfam" id="TIGR00104">
    <property type="entry name" value="tRNA_TsaA"/>
    <property type="match status" value="1"/>
</dbReference>
<evidence type="ECO:0000313" key="4">
    <source>
        <dbReference type="EMBL" id="MBL4914343.1"/>
    </source>
</evidence>
<evidence type="ECO:0000256" key="2">
    <source>
        <dbReference type="ARBA" id="ARBA00033753"/>
    </source>
</evidence>
<dbReference type="InterPro" id="IPR036414">
    <property type="entry name" value="YaeB_N_sf"/>
</dbReference>
<evidence type="ECO:0000313" key="5">
    <source>
        <dbReference type="Proteomes" id="UP000604898"/>
    </source>
</evidence>
<dbReference type="Gene3D" id="2.40.30.70">
    <property type="entry name" value="YaeB-like"/>
    <property type="match status" value="1"/>
</dbReference>
<name>A0ABS1T0M9_9GAMM</name>
<dbReference type="EMBL" id="JAESVD010000008">
    <property type="protein sequence ID" value="MBL4914343.1"/>
    <property type="molecule type" value="Genomic_DNA"/>
</dbReference>
<dbReference type="Pfam" id="PF01980">
    <property type="entry name" value="TrmO_N"/>
    <property type="match status" value="1"/>
</dbReference>
<feature type="domain" description="TsaA-like" evidence="3">
    <location>
        <begin position="5"/>
        <end position="136"/>
    </location>
</feature>